<feature type="domain" description="DUF6537" evidence="2">
    <location>
        <begin position="81"/>
        <end position="282"/>
    </location>
</feature>
<feature type="non-terminal residue" evidence="3">
    <location>
        <position position="1"/>
    </location>
</feature>
<keyword evidence="1" id="KW-1133">Transmembrane helix</keyword>
<feature type="non-terminal residue" evidence="3">
    <location>
        <position position="282"/>
    </location>
</feature>
<dbReference type="AlphaFoldDB" id="A0A382VKG3"/>
<evidence type="ECO:0000256" key="1">
    <source>
        <dbReference type="SAM" id="Phobius"/>
    </source>
</evidence>
<evidence type="ECO:0000313" key="3">
    <source>
        <dbReference type="EMBL" id="SVD47019.1"/>
    </source>
</evidence>
<dbReference type="InterPro" id="IPR046667">
    <property type="entry name" value="DUF6537"/>
</dbReference>
<evidence type="ECO:0000259" key="2">
    <source>
        <dbReference type="Pfam" id="PF20169"/>
    </source>
</evidence>
<sequence>VLLGALAATPALPVIKRESFVAAIRGGGKAISSNLAGFEAGFHIEQSERKQGQTLQTRENSKEVGRVERLLQEVENDPEQVREIIGHGVRRLAGYQDFSYARLYLTRVSRVRAVDRTPDNSLIQEAARQLALRMAYEDVVRVAQLKTARTRMQKVRAEIKAAPGEPVRVTEFLKPGIEEVCSLLPGFVARPLLRWAFNRELTDKLHVGLAINTSTVMGFLAIWLLARLRPLRRLGHRFREEQLEIDGWLDQVCAAADQSPELAHQIISCARLIKGYGETHRR</sequence>
<gene>
    <name evidence="3" type="ORF">METZ01_LOCUS399873</name>
</gene>
<reference evidence="3" key="1">
    <citation type="submission" date="2018-05" db="EMBL/GenBank/DDBJ databases">
        <authorList>
            <person name="Lanie J.A."/>
            <person name="Ng W.-L."/>
            <person name="Kazmierczak K.M."/>
            <person name="Andrzejewski T.M."/>
            <person name="Davidsen T.M."/>
            <person name="Wayne K.J."/>
            <person name="Tettelin H."/>
            <person name="Glass J.I."/>
            <person name="Rusch D."/>
            <person name="Podicherti R."/>
            <person name="Tsui H.-C.T."/>
            <person name="Winkler M.E."/>
        </authorList>
    </citation>
    <scope>NUCLEOTIDE SEQUENCE</scope>
</reference>
<feature type="transmembrane region" description="Helical" evidence="1">
    <location>
        <begin position="205"/>
        <end position="226"/>
    </location>
</feature>
<dbReference type="Pfam" id="PF20169">
    <property type="entry name" value="DUF6537"/>
    <property type="match status" value="1"/>
</dbReference>
<keyword evidence="1" id="KW-0812">Transmembrane</keyword>
<keyword evidence="1" id="KW-0472">Membrane</keyword>
<organism evidence="3">
    <name type="scientific">marine metagenome</name>
    <dbReference type="NCBI Taxonomy" id="408172"/>
    <lineage>
        <taxon>unclassified sequences</taxon>
        <taxon>metagenomes</taxon>
        <taxon>ecological metagenomes</taxon>
    </lineage>
</organism>
<name>A0A382VKG3_9ZZZZ</name>
<accession>A0A382VKG3</accession>
<protein>
    <recommendedName>
        <fullName evidence="2">DUF6537 domain-containing protein</fullName>
    </recommendedName>
</protein>
<dbReference type="EMBL" id="UINC01152700">
    <property type="protein sequence ID" value="SVD47019.1"/>
    <property type="molecule type" value="Genomic_DNA"/>
</dbReference>
<proteinExistence type="predicted"/>